<keyword evidence="3" id="KW-0560">Oxidoreductase</keyword>
<dbReference type="GO" id="GO:0008726">
    <property type="term" value="F:alkanesulfonate monooxygenase activity"/>
    <property type="evidence" value="ECO:0007669"/>
    <property type="project" value="TreeGrafter"/>
</dbReference>
<gene>
    <name evidence="6" type="ORF">Airi02_065010</name>
</gene>
<dbReference type="InterPro" id="IPR050172">
    <property type="entry name" value="SsuD_RutA_monooxygenase"/>
</dbReference>
<accession>A0A9W6SAA4</accession>
<evidence type="ECO:0000313" key="7">
    <source>
        <dbReference type="Proteomes" id="UP001165074"/>
    </source>
</evidence>
<dbReference type="EMBL" id="BSTK01000010">
    <property type="protein sequence ID" value="GLY88572.1"/>
    <property type="molecule type" value="Genomic_DNA"/>
</dbReference>
<dbReference type="PANTHER" id="PTHR42847">
    <property type="entry name" value="ALKANESULFONATE MONOOXYGENASE"/>
    <property type="match status" value="1"/>
</dbReference>
<evidence type="ECO:0000256" key="4">
    <source>
        <dbReference type="ARBA" id="ARBA00023033"/>
    </source>
</evidence>
<name>A0A9W6SAA4_9ACTN</name>
<dbReference type="AlphaFoldDB" id="A0A9W6SAA4"/>
<evidence type="ECO:0000313" key="6">
    <source>
        <dbReference type="EMBL" id="GLY88572.1"/>
    </source>
</evidence>
<evidence type="ECO:0000259" key="5">
    <source>
        <dbReference type="Pfam" id="PF00296"/>
    </source>
</evidence>
<keyword evidence="2" id="KW-0288">FMN</keyword>
<feature type="domain" description="Luciferase-like" evidence="5">
    <location>
        <begin position="18"/>
        <end position="243"/>
    </location>
</feature>
<comment type="caution">
    <text evidence="6">The sequence shown here is derived from an EMBL/GenBank/DDBJ whole genome shotgun (WGS) entry which is preliminary data.</text>
</comment>
<protein>
    <submittedName>
        <fullName evidence="6">LLM class F420-dependent oxidoreductase</fullName>
    </submittedName>
</protein>
<dbReference type="GO" id="GO:0046306">
    <property type="term" value="P:alkanesulfonate catabolic process"/>
    <property type="evidence" value="ECO:0007669"/>
    <property type="project" value="TreeGrafter"/>
</dbReference>
<dbReference type="InterPro" id="IPR011251">
    <property type="entry name" value="Luciferase-like_dom"/>
</dbReference>
<keyword evidence="7" id="KW-1185">Reference proteome</keyword>
<proteinExistence type="predicted"/>
<dbReference type="NCBIfam" id="TIGR03619">
    <property type="entry name" value="F420_Rv2161c"/>
    <property type="match status" value="1"/>
</dbReference>
<keyword evidence="4" id="KW-0503">Monooxygenase</keyword>
<keyword evidence="1" id="KW-0285">Flavoprotein</keyword>
<dbReference type="Gene3D" id="3.20.20.30">
    <property type="entry name" value="Luciferase-like domain"/>
    <property type="match status" value="1"/>
</dbReference>
<dbReference type="Proteomes" id="UP001165074">
    <property type="component" value="Unassembled WGS sequence"/>
</dbReference>
<dbReference type="Pfam" id="PF00296">
    <property type="entry name" value="Bac_luciferase"/>
    <property type="match status" value="1"/>
</dbReference>
<dbReference type="InterPro" id="IPR036661">
    <property type="entry name" value="Luciferase-like_sf"/>
</dbReference>
<evidence type="ECO:0000256" key="2">
    <source>
        <dbReference type="ARBA" id="ARBA00022643"/>
    </source>
</evidence>
<sequence>MDPMKIGFGAPVAGAWAGPDNLGYFAGRAEELGYHELWSFHRLLTPADKDAMAPVYRSVLDPLGALTFAAARSSRIRLGVAVLNLPFVSPAYLAKQAATLDVLSGGRLDLGLGTGWQREEFTASGASMERRGARAEEYVAALHTLWTDEVSSYEGEFYTIPPSRMAPKPVQRPGPPVLLGGTVEPALKRAGRLGAGWISRSATDLTRIHEQIAVVRNAAAEAGRDPDSVRVVVRGVVRAGEEQRDEAGGRVRLTGTYEQIREDVEWLGEQGVTELFYDLNWDPLVGNPDIAPESATARAKEILEALAP</sequence>
<reference evidence="6" key="1">
    <citation type="submission" date="2023-03" db="EMBL/GenBank/DDBJ databases">
        <title>Actinoallomurus iriomotensis NBRC 103684.</title>
        <authorList>
            <person name="Ichikawa N."/>
            <person name="Sato H."/>
            <person name="Tonouchi N."/>
        </authorList>
    </citation>
    <scope>NUCLEOTIDE SEQUENCE</scope>
    <source>
        <strain evidence="6">NBRC 103684</strain>
    </source>
</reference>
<dbReference type="PANTHER" id="PTHR42847:SF4">
    <property type="entry name" value="ALKANESULFONATE MONOOXYGENASE-RELATED"/>
    <property type="match status" value="1"/>
</dbReference>
<dbReference type="SUPFAM" id="SSF51679">
    <property type="entry name" value="Bacterial luciferase-like"/>
    <property type="match status" value="1"/>
</dbReference>
<dbReference type="InterPro" id="IPR019921">
    <property type="entry name" value="Lucif-like_OxRdtase_Rv2161c"/>
</dbReference>
<organism evidence="6 7">
    <name type="scientific">Actinoallomurus iriomotensis</name>
    <dbReference type="NCBI Taxonomy" id="478107"/>
    <lineage>
        <taxon>Bacteria</taxon>
        <taxon>Bacillati</taxon>
        <taxon>Actinomycetota</taxon>
        <taxon>Actinomycetes</taxon>
        <taxon>Streptosporangiales</taxon>
        <taxon>Thermomonosporaceae</taxon>
        <taxon>Actinoallomurus</taxon>
    </lineage>
</organism>
<evidence type="ECO:0000256" key="1">
    <source>
        <dbReference type="ARBA" id="ARBA00022630"/>
    </source>
</evidence>
<evidence type="ECO:0000256" key="3">
    <source>
        <dbReference type="ARBA" id="ARBA00023002"/>
    </source>
</evidence>